<evidence type="ECO:0000313" key="1">
    <source>
        <dbReference type="EMBL" id="KAJ9059871.1"/>
    </source>
</evidence>
<proteinExistence type="predicted"/>
<keyword evidence="2" id="KW-1185">Reference proteome</keyword>
<evidence type="ECO:0000313" key="2">
    <source>
        <dbReference type="Proteomes" id="UP001165960"/>
    </source>
</evidence>
<dbReference type="Proteomes" id="UP001165960">
    <property type="component" value="Unassembled WGS sequence"/>
</dbReference>
<organism evidence="1 2">
    <name type="scientific">Entomophthora muscae</name>
    <dbReference type="NCBI Taxonomy" id="34485"/>
    <lineage>
        <taxon>Eukaryota</taxon>
        <taxon>Fungi</taxon>
        <taxon>Fungi incertae sedis</taxon>
        <taxon>Zoopagomycota</taxon>
        <taxon>Entomophthoromycotina</taxon>
        <taxon>Entomophthoromycetes</taxon>
        <taxon>Entomophthorales</taxon>
        <taxon>Entomophthoraceae</taxon>
        <taxon>Entomophthora</taxon>
    </lineage>
</organism>
<reference evidence="1" key="1">
    <citation type="submission" date="2022-04" db="EMBL/GenBank/DDBJ databases">
        <title>Genome of the entomopathogenic fungus Entomophthora muscae.</title>
        <authorList>
            <person name="Elya C."/>
            <person name="Lovett B.R."/>
            <person name="Lee E."/>
            <person name="Macias A.M."/>
            <person name="Hajek A.E."/>
            <person name="De Bivort B.L."/>
            <person name="Kasson M.T."/>
            <person name="De Fine Licht H.H."/>
            <person name="Stajich J.E."/>
        </authorList>
    </citation>
    <scope>NUCLEOTIDE SEQUENCE</scope>
    <source>
        <strain evidence="1">Berkeley</strain>
    </source>
</reference>
<protein>
    <submittedName>
        <fullName evidence="1">Uncharacterized protein</fullName>
    </submittedName>
</protein>
<sequence length="800" mass="87930">MSSVVTFTPITGCHSEGPICYLLELDGVTIMLDCGLPDTAAPEELAKIDRLLQKVDVILLTHPTLTHIGGYVRFHNRYIQTATAAATSTAHSIPVYATIPLQNMGRMLMLDLYHAQQAATTATNEQKLSTTEAEAEEGDLTQATIRAAFDHITPLRYSQPINLSGNCQGISVTAYGAGHTVGGTIWKIRKATDDIVYAPDFNHRKERHLNGTVLLSGGVILEALYRPSLLIMGAYSALSVQQPRKAVEQILLESITATLENEAGGGTVLLPVDSSARVLEIAFLLDQLWQEHGHLMNFPVVLISACAPTTLKYAKSMLEWMGGHLAEQFGNTRENPLDLKNIKLCRRAEDLVRFPGPKVVLASFDSLEIGSARQVFSQIATDPKNKVILTSRGAPGSLARLLFDNLASASDPQLEHHDVLTKARIKLELDLNIITKVPLEGAELIEFRALEQQRLEREAEQAAALARSKHIMENESSDSESDDGGGADMAELLSRQYDVYVRETAAKKGGFLRASFRMFPYLERKRKFDDYGETINHSNYATESESIAVKRERLGGDPEDAPDIEEPEQIAEPDPVPMKSIQEQVNLKLLCGLQFIGLEGRSDGRSLKTILAQLSPRKLILVHGTTQSTLHLAEYCRGHPTLAKSDVLVPENNSHLTVAAASFLYPIKIADSLLKSLRFHKYDDYELARVHGTVQLEEPSMDDEAEAKVIALPVLGLIDSNGIVPPSPAPVMVGEVRFAELKKLLQQEGLRAEFQGEGVLVCNDTVSIKKDGSGRMVLEGSLCSDYYQVRRLLYSQQAVL</sequence>
<dbReference type="EMBL" id="QTSX02005347">
    <property type="protein sequence ID" value="KAJ9059871.1"/>
    <property type="molecule type" value="Genomic_DNA"/>
</dbReference>
<gene>
    <name evidence="1" type="ORF">DSO57_1036979</name>
</gene>
<comment type="caution">
    <text evidence="1">The sequence shown here is derived from an EMBL/GenBank/DDBJ whole genome shotgun (WGS) entry which is preliminary data.</text>
</comment>
<name>A0ACC2SCL8_9FUNG</name>
<accession>A0ACC2SCL8</accession>